<sequence length="116" mass="13368">MVTTIGLILLAVGVLVWFLKRRKKKVPQGLQVFDENGNVMLDVTDNLCRVIGQINLNTKSGRIQLDAQGGQLWYYVAYPDERNWAININVENNILSWNYTHNNQKHMLVVFIYGAY</sequence>
<dbReference type="RefSeq" id="WP_021842214.1">
    <property type="nucleotide sequence ID" value="NZ_CACRUX010000033.1"/>
</dbReference>
<evidence type="ECO:0000313" key="1">
    <source>
        <dbReference type="EMBL" id="VYT92055.1"/>
    </source>
</evidence>
<name>A0A6N3AHS2_9FIRM</name>
<dbReference type="EMBL" id="CACRUX010000033">
    <property type="protein sequence ID" value="VYT92055.1"/>
    <property type="molecule type" value="Genomic_DNA"/>
</dbReference>
<proteinExistence type="predicted"/>
<protein>
    <submittedName>
        <fullName evidence="1">Uncharacterized protein</fullName>
    </submittedName>
</protein>
<gene>
    <name evidence="1" type="ORF">VRLFYP33_00786</name>
</gene>
<reference evidence="1" key="1">
    <citation type="submission" date="2019-11" db="EMBL/GenBank/DDBJ databases">
        <authorList>
            <person name="Feng L."/>
        </authorList>
    </citation>
    <scope>NUCLEOTIDE SEQUENCE</scope>
    <source>
        <strain evidence="1">VrattiLFYP33</strain>
    </source>
</reference>
<organism evidence="1">
    <name type="scientific">Veillonella ratti</name>
    <dbReference type="NCBI Taxonomy" id="103892"/>
    <lineage>
        <taxon>Bacteria</taxon>
        <taxon>Bacillati</taxon>
        <taxon>Bacillota</taxon>
        <taxon>Negativicutes</taxon>
        <taxon>Veillonellales</taxon>
        <taxon>Veillonellaceae</taxon>
        <taxon>Veillonella</taxon>
    </lineage>
</organism>
<accession>A0A6N3AHS2</accession>
<dbReference type="AlphaFoldDB" id="A0A6N3AHS2"/>